<dbReference type="SUPFAM" id="SSF82861">
    <property type="entry name" value="Mechanosensitive channel protein MscS (YggB), transmembrane region"/>
    <property type="match status" value="1"/>
</dbReference>
<keyword evidence="6 7" id="KW-0472">Membrane</keyword>
<comment type="function">
    <text evidence="7">Mechanosensitive channel that participates in the regulation of osmotic pressure changes within the cell, opening in response to stretch forces in the membrane lipid bilayer, without the need for other proteins. Contributes to normal resistance to hypoosmotic shock. Forms an ion channel of 1.0 nanosiemens conductance with a slight preference for anions.</text>
</comment>
<dbReference type="Gene3D" id="2.30.30.60">
    <property type="match status" value="1"/>
</dbReference>
<keyword evidence="7" id="KW-0407">Ion channel</keyword>
<proteinExistence type="inferred from homology"/>
<feature type="transmembrane region" description="Helical" evidence="7">
    <location>
        <begin position="83"/>
        <end position="101"/>
    </location>
</feature>
<keyword evidence="5 7" id="KW-1133">Transmembrane helix</keyword>
<evidence type="ECO:0000256" key="5">
    <source>
        <dbReference type="ARBA" id="ARBA00022989"/>
    </source>
</evidence>
<dbReference type="SUPFAM" id="SSF82689">
    <property type="entry name" value="Mechanosensitive channel protein MscS (YggB), C-terminal domain"/>
    <property type="match status" value="1"/>
</dbReference>
<dbReference type="EMBL" id="JBANFI010000003">
    <property type="protein sequence ID" value="MFK7160596.1"/>
    <property type="molecule type" value="Genomic_DNA"/>
</dbReference>
<feature type="transmembrane region" description="Helical" evidence="7">
    <location>
        <begin position="12"/>
        <end position="36"/>
    </location>
</feature>
<dbReference type="Proteomes" id="UP001621714">
    <property type="component" value="Unassembled WGS sequence"/>
</dbReference>
<dbReference type="Pfam" id="PF21082">
    <property type="entry name" value="MS_channel_3rd"/>
    <property type="match status" value="1"/>
</dbReference>
<dbReference type="InterPro" id="IPR049142">
    <property type="entry name" value="MS_channel_1st"/>
</dbReference>
<comment type="subunit">
    <text evidence="7">Homoheptamer.</text>
</comment>
<evidence type="ECO:0000256" key="2">
    <source>
        <dbReference type="ARBA" id="ARBA00008017"/>
    </source>
</evidence>
<dbReference type="RefSeq" id="WP_405338458.1">
    <property type="nucleotide sequence ID" value="NZ_JBANFI010000003.1"/>
</dbReference>
<dbReference type="PANTHER" id="PTHR30221">
    <property type="entry name" value="SMALL-CONDUCTANCE MECHANOSENSITIVE CHANNEL"/>
    <property type="match status" value="1"/>
</dbReference>
<dbReference type="InterPro" id="IPR011014">
    <property type="entry name" value="MscS_channel_TM-2"/>
</dbReference>
<keyword evidence="3" id="KW-1003">Cell membrane</keyword>
<evidence type="ECO:0000256" key="4">
    <source>
        <dbReference type="ARBA" id="ARBA00022692"/>
    </source>
</evidence>
<evidence type="ECO:0000256" key="1">
    <source>
        <dbReference type="ARBA" id="ARBA00004651"/>
    </source>
</evidence>
<evidence type="ECO:0000259" key="9">
    <source>
        <dbReference type="Pfam" id="PF21082"/>
    </source>
</evidence>
<evidence type="ECO:0000256" key="6">
    <source>
        <dbReference type="ARBA" id="ARBA00023136"/>
    </source>
</evidence>
<dbReference type="Gene3D" id="1.10.287.1260">
    <property type="match status" value="1"/>
</dbReference>
<keyword evidence="7" id="KW-0997">Cell inner membrane</keyword>
<reference evidence="11 12" key="1">
    <citation type="submission" date="2024-02" db="EMBL/GenBank/DDBJ databases">
        <title>Marinospirillum sp. MEB 164 isolated from Lonar lake sediment.</title>
        <authorList>
            <person name="Joshi A."/>
            <person name="Thite S."/>
        </authorList>
    </citation>
    <scope>NUCLEOTIDE SEQUENCE [LARGE SCALE GENOMIC DNA]</scope>
    <source>
        <strain evidence="11 12">MEB164</strain>
    </source>
</reference>
<dbReference type="PROSITE" id="PS01246">
    <property type="entry name" value="UPF0003"/>
    <property type="match status" value="1"/>
</dbReference>
<dbReference type="InterPro" id="IPR011066">
    <property type="entry name" value="MscS_channel_C_sf"/>
</dbReference>
<keyword evidence="7" id="KW-0813">Transport</keyword>
<accession>A0ABW8PX91</accession>
<dbReference type="PANTHER" id="PTHR30221:SF1">
    <property type="entry name" value="SMALL-CONDUCTANCE MECHANOSENSITIVE CHANNEL"/>
    <property type="match status" value="1"/>
</dbReference>
<dbReference type="Gene3D" id="3.30.70.100">
    <property type="match status" value="1"/>
</dbReference>
<protein>
    <recommendedName>
        <fullName evidence="7">Small-conductance mechanosensitive channel</fullName>
    </recommendedName>
</protein>
<evidence type="ECO:0000259" key="8">
    <source>
        <dbReference type="Pfam" id="PF00924"/>
    </source>
</evidence>
<feature type="domain" description="Mechanosensitive ion channel transmembrane helices 2/3" evidence="10">
    <location>
        <begin position="66"/>
        <end position="102"/>
    </location>
</feature>
<dbReference type="InterPro" id="IPR045275">
    <property type="entry name" value="MscS_archaea/bacteria_type"/>
</dbReference>
<feature type="domain" description="Mechanosensitive ion channel MscS" evidence="8">
    <location>
        <begin position="103"/>
        <end position="169"/>
    </location>
</feature>
<evidence type="ECO:0000259" key="10">
    <source>
        <dbReference type="Pfam" id="PF21088"/>
    </source>
</evidence>
<organism evidence="11 12">
    <name type="scientific">Marinospirillum alkalitolerans</name>
    <dbReference type="NCBI Taxonomy" id="3123374"/>
    <lineage>
        <taxon>Bacteria</taxon>
        <taxon>Pseudomonadati</taxon>
        <taxon>Pseudomonadota</taxon>
        <taxon>Gammaproteobacteria</taxon>
        <taxon>Oceanospirillales</taxon>
        <taxon>Oceanospirillaceae</taxon>
        <taxon>Marinospirillum</taxon>
    </lineage>
</organism>
<keyword evidence="4 7" id="KW-0812">Transmembrane</keyword>
<dbReference type="InterPro" id="IPR010920">
    <property type="entry name" value="LSM_dom_sf"/>
</dbReference>
<evidence type="ECO:0000313" key="12">
    <source>
        <dbReference type="Proteomes" id="UP001621714"/>
    </source>
</evidence>
<dbReference type="InterPro" id="IPR006686">
    <property type="entry name" value="MscS_channel_CS"/>
</dbReference>
<keyword evidence="7" id="KW-0406">Ion transport</keyword>
<comment type="caution">
    <text evidence="7">Lacks conserved residue(s) required for the propagation of feature annotation.</text>
</comment>
<feature type="transmembrane region" description="Helical" evidence="7">
    <location>
        <begin position="56"/>
        <end position="77"/>
    </location>
</feature>
<comment type="similarity">
    <text evidence="2 7">Belongs to the MscS (TC 1.A.23) family.</text>
</comment>
<dbReference type="SUPFAM" id="SSF50182">
    <property type="entry name" value="Sm-like ribonucleoproteins"/>
    <property type="match status" value="1"/>
</dbReference>
<comment type="caution">
    <text evidence="11">The sequence shown here is derived from an EMBL/GenBank/DDBJ whole genome shotgun (WGS) entry which is preliminary data.</text>
</comment>
<keyword evidence="12" id="KW-1185">Reference proteome</keyword>
<name>A0ABW8PX91_9GAMM</name>
<dbReference type="InterPro" id="IPR006685">
    <property type="entry name" value="MscS_channel_2nd"/>
</dbReference>
<dbReference type="Pfam" id="PF00924">
    <property type="entry name" value="MS_channel_2nd"/>
    <property type="match status" value="1"/>
</dbReference>
<feature type="domain" description="Mechanosensitive ion channel MscS C-terminal" evidence="9">
    <location>
        <begin position="180"/>
        <end position="258"/>
    </location>
</feature>
<dbReference type="InterPro" id="IPR049278">
    <property type="entry name" value="MS_channel_C"/>
</dbReference>
<evidence type="ECO:0000256" key="3">
    <source>
        <dbReference type="ARBA" id="ARBA00022475"/>
    </source>
</evidence>
<dbReference type="InterPro" id="IPR023408">
    <property type="entry name" value="MscS_beta-dom_sf"/>
</dbReference>
<sequence>MDFLFNHTDQVTAYLLGLADHLWPALLLLVIGYWAIKSFKKGALKLLQKKLDPAAAQFVAQMLHAVLLAFLFITVLGQLGVNTTSLLAALGALGLAVGLALKDSLQNLASGLLLVALHPFNKGDYIEGAGTAGSVEKLTLLHTYLKTPDNKRVMIPNSSLTGSNLVNFSAEPRRRLDILIGVSYEDDVRQVKQLLLDLIAQEERTLDDPAPLVAVFDFAESSVDFTMRMWVKTEDFWAVRWAMMEKIKIAFDEAGITIPYPQRDLHVHTSTPALSDAIAQAD</sequence>
<dbReference type="Pfam" id="PF21088">
    <property type="entry name" value="MS_channel_1st"/>
    <property type="match status" value="1"/>
</dbReference>
<gene>
    <name evidence="11" type="ORF">V6U78_06055</name>
</gene>
<comment type="subcellular location">
    <subcellularLocation>
        <location evidence="7">Cell inner membrane</location>
        <topology evidence="7">Multi-pass membrane protein</topology>
    </subcellularLocation>
    <subcellularLocation>
        <location evidence="1">Cell membrane</location>
        <topology evidence="1">Multi-pass membrane protein</topology>
    </subcellularLocation>
</comment>
<evidence type="ECO:0000313" key="11">
    <source>
        <dbReference type="EMBL" id="MFK7160596.1"/>
    </source>
</evidence>
<evidence type="ECO:0000256" key="7">
    <source>
        <dbReference type="RuleBase" id="RU369025"/>
    </source>
</evidence>